<dbReference type="Proteomes" id="UP000076871">
    <property type="component" value="Unassembled WGS sequence"/>
</dbReference>
<organism evidence="2 3">
    <name type="scientific">Laetiporus sulphureus 93-53</name>
    <dbReference type="NCBI Taxonomy" id="1314785"/>
    <lineage>
        <taxon>Eukaryota</taxon>
        <taxon>Fungi</taxon>
        <taxon>Dikarya</taxon>
        <taxon>Basidiomycota</taxon>
        <taxon>Agaricomycotina</taxon>
        <taxon>Agaricomycetes</taxon>
        <taxon>Polyporales</taxon>
        <taxon>Laetiporus</taxon>
    </lineage>
</organism>
<evidence type="ECO:0000313" key="2">
    <source>
        <dbReference type="EMBL" id="KZT08310.1"/>
    </source>
</evidence>
<accession>A0A165F3L6</accession>
<dbReference type="AlphaFoldDB" id="A0A165F3L6"/>
<keyword evidence="3" id="KW-1185">Reference proteome</keyword>
<feature type="non-terminal residue" evidence="2">
    <location>
        <position position="53"/>
    </location>
</feature>
<dbReference type="RefSeq" id="XP_040766050.1">
    <property type="nucleotide sequence ID" value="XM_040908478.1"/>
</dbReference>
<dbReference type="InParanoid" id="A0A165F3L6"/>
<name>A0A165F3L6_9APHY</name>
<evidence type="ECO:0000256" key="1">
    <source>
        <dbReference type="SAM" id="MobiDB-lite"/>
    </source>
</evidence>
<feature type="region of interest" description="Disordered" evidence="1">
    <location>
        <begin position="28"/>
        <end position="53"/>
    </location>
</feature>
<proteinExistence type="predicted"/>
<feature type="compositionally biased region" description="Basic residues" evidence="1">
    <location>
        <begin position="44"/>
        <end position="53"/>
    </location>
</feature>
<gene>
    <name evidence="2" type="ORF">LAESUDRAFT_723800</name>
</gene>
<dbReference type="GeneID" id="63825507"/>
<sequence length="53" mass="6155">MGGVIWTTTLQARRRPWRSHHLRLLCPQEPSHSKCSSRMPSSPRSRRARASLM</sequence>
<dbReference type="EMBL" id="KV427615">
    <property type="protein sequence ID" value="KZT08310.1"/>
    <property type="molecule type" value="Genomic_DNA"/>
</dbReference>
<evidence type="ECO:0000313" key="3">
    <source>
        <dbReference type="Proteomes" id="UP000076871"/>
    </source>
</evidence>
<protein>
    <submittedName>
        <fullName evidence="2">Uncharacterized protein</fullName>
    </submittedName>
</protein>
<reference evidence="2 3" key="1">
    <citation type="journal article" date="2016" name="Mol. Biol. Evol.">
        <title>Comparative Genomics of Early-Diverging Mushroom-Forming Fungi Provides Insights into the Origins of Lignocellulose Decay Capabilities.</title>
        <authorList>
            <person name="Nagy L.G."/>
            <person name="Riley R."/>
            <person name="Tritt A."/>
            <person name="Adam C."/>
            <person name="Daum C."/>
            <person name="Floudas D."/>
            <person name="Sun H."/>
            <person name="Yadav J.S."/>
            <person name="Pangilinan J."/>
            <person name="Larsson K.H."/>
            <person name="Matsuura K."/>
            <person name="Barry K."/>
            <person name="Labutti K."/>
            <person name="Kuo R."/>
            <person name="Ohm R.A."/>
            <person name="Bhattacharya S.S."/>
            <person name="Shirouzu T."/>
            <person name="Yoshinaga Y."/>
            <person name="Martin F.M."/>
            <person name="Grigoriev I.V."/>
            <person name="Hibbett D.S."/>
        </authorList>
    </citation>
    <scope>NUCLEOTIDE SEQUENCE [LARGE SCALE GENOMIC DNA]</scope>
    <source>
        <strain evidence="2 3">93-53</strain>
    </source>
</reference>